<dbReference type="PROSITE" id="PS50198">
    <property type="entry name" value="PPIC_PPIASE_2"/>
    <property type="match status" value="1"/>
</dbReference>
<keyword evidence="4 6" id="KW-0697">Rotamase</keyword>
<dbReference type="InterPro" id="IPR046357">
    <property type="entry name" value="PPIase_dom_sf"/>
</dbReference>
<dbReference type="GO" id="GO:0003755">
    <property type="term" value="F:peptidyl-prolyl cis-trans isomerase activity"/>
    <property type="evidence" value="ECO:0007669"/>
    <property type="project" value="UniProtKB-KW"/>
</dbReference>
<evidence type="ECO:0000256" key="6">
    <source>
        <dbReference type="PROSITE-ProRule" id="PRU00278"/>
    </source>
</evidence>
<dbReference type="Gene3D" id="3.10.50.40">
    <property type="match status" value="1"/>
</dbReference>
<dbReference type="PANTHER" id="PTHR47245">
    <property type="entry name" value="PEPTIDYLPROLYL ISOMERASE"/>
    <property type="match status" value="1"/>
</dbReference>
<evidence type="ECO:0000256" key="4">
    <source>
        <dbReference type="ARBA" id="ARBA00023110"/>
    </source>
</evidence>
<reference evidence="8" key="1">
    <citation type="journal article" date="2020" name="mSystems">
        <title>Genome- and Community-Level Interaction Insights into Carbon Utilization and Element Cycling Functions of Hydrothermarchaeota in Hydrothermal Sediment.</title>
        <authorList>
            <person name="Zhou Z."/>
            <person name="Liu Y."/>
            <person name="Xu W."/>
            <person name="Pan J."/>
            <person name="Luo Z.H."/>
            <person name="Li M."/>
        </authorList>
    </citation>
    <scope>NUCLEOTIDE SEQUENCE [LARGE SCALE GENOMIC DNA]</scope>
    <source>
        <strain evidence="8">HyVt-102</strain>
    </source>
</reference>
<dbReference type="Pfam" id="PF13616">
    <property type="entry name" value="Rotamase_3"/>
    <property type="match status" value="1"/>
</dbReference>
<dbReference type="InterPro" id="IPR000297">
    <property type="entry name" value="PPIase_PpiC"/>
</dbReference>
<evidence type="ECO:0000259" key="7">
    <source>
        <dbReference type="PROSITE" id="PS50198"/>
    </source>
</evidence>
<comment type="catalytic activity">
    <reaction evidence="1">
        <text>[protein]-peptidylproline (omega=180) = [protein]-peptidylproline (omega=0)</text>
        <dbReference type="Rhea" id="RHEA:16237"/>
        <dbReference type="Rhea" id="RHEA-COMP:10747"/>
        <dbReference type="Rhea" id="RHEA-COMP:10748"/>
        <dbReference type="ChEBI" id="CHEBI:83833"/>
        <dbReference type="ChEBI" id="CHEBI:83834"/>
        <dbReference type="EC" id="5.2.1.8"/>
    </reaction>
</comment>
<organism evidence="8">
    <name type="scientific">candidate division WOR-3 bacterium</name>
    <dbReference type="NCBI Taxonomy" id="2052148"/>
    <lineage>
        <taxon>Bacteria</taxon>
        <taxon>Bacteria division WOR-3</taxon>
    </lineage>
</organism>
<dbReference type="AlphaFoldDB" id="A0A7C0ZBV9"/>
<comment type="caution">
    <text evidence="8">The sequence shown here is derived from an EMBL/GenBank/DDBJ whole genome shotgun (WGS) entry which is preliminary data.</text>
</comment>
<dbReference type="EC" id="5.2.1.8" evidence="2"/>
<keyword evidence="5 6" id="KW-0413">Isomerase</keyword>
<evidence type="ECO:0000313" key="8">
    <source>
        <dbReference type="EMBL" id="HDI82194.1"/>
    </source>
</evidence>
<dbReference type="SUPFAM" id="SSF109998">
    <property type="entry name" value="Triger factor/SurA peptide-binding domain-like"/>
    <property type="match status" value="1"/>
</dbReference>
<evidence type="ECO:0000256" key="1">
    <source>
        <dbReference type="ARBA" id="ARBA00000971"/>
    </source>
</evidence>
<evidence type="ECO:0000256" key="2">
    <source>
        <dbReference type="ARBA" id="ARBA00013194"/>
    </source>
</evidence>
<dbReference type="Proteomes" id="UP000885847">
    <property type="component" value="Unassembled WGS sequence"/>
</dbReference>
<dbReference type="SUPFAM" id="SSF54534">
    <property type="entry name" value="FKBP-like"/>
    <property type="match status" value="2"/>
</dbReference>
<dbReference type="InterPro" id="IPR027304">
    <property type="entry name" value="Trigger_fact/SurA_dom_sf"/>
</dbReference>
<dbReference type="PANTHER" id="PTHR47245:SF1">
    <property type="entry name" value="FOLDASE PROTEIN PRSA"/>
    <property type="match status" value="1"/>
</dbReference>
<evidence type="ECO:0000256" key="3">
    <source>
        <dbReference type="ARBA" id="ARBA00022729"/>
    </source>
</evidence>
<evidence type="ECO:0000256" key="5">
    <source>
        <dbReference type="ARBA" id="ARBA00023235"/>
    </source>
</evidence>
<proteinExistence type="predicted"/>
<accession>A0A7C0ZBV9</accession>
<dbReference type="EMBL" id="DQWE01000010">
    <property type="protein sequence ID" value="HDI82194.1"/>
    <property type="molecule type" value="Genomic_DNA"/>
</dbReference>
<name>A0A7C0ZBV9_UNCW3</name>
<feature type="domain" description="PpiC" evidence="7">
    <location>
        <begin position="137"/>
        <end position="233"/>
    </location>
</feature>
<sequence length="368" mass="41968">MIFILFSITFDKLVAAVENQAIPLSYVKEVAPLYPGATTSEITRKLVEERVLYRIAREESIVVTQAEVQDAFQKALGENPQLQNLVKEGLKGIYLEEVRYQLYIQKLLQKKVIPHINITRRDIEDFYNTYRDSLMLPPSVSLEKLTVEIGKKEKERLIEKAEKILKEMEKGTPFETLVEKYSEDPATRYAGGKLGDIPITGIPPYFSGIDTLETGEVGIFTSPLGIHIIRVNSRTPMSVNLSHIFLGFKMDDRTVKEGYREAEKLRERWLNGDTTLPIEKVGPIPVTLMNSALKSLVDTLKLGELSKPILEGNTMNVIKITEKKQGGIPPLKEVQDKIYNLLFSRRVDEEYRKLVEEASEKVFFVYLK</sequence>
<gene>
    <name evidence="8" type="ORF">ENF18_00200</name>
</gene>
<dbReference type="InterPro" id="IPR050245">
    <property type="entry name" value="PrsA_foldase"/>
</dbReference>
<protein>
    <recommendedName>
        <fullName evidence="2">peptidylprolyl isomerase</fullName>
        <ecNumber evidence="2">5.2.1.8</ecNumber>
    </recommendedName>
</protein>
<keyword evidence="3" id="KW-0732">Signal</keyword>